<dbReference type="AlphaFoldDB" id="A0A518REC4"/>
<evidence type="ECO:0000313" key="12">
    <source>
        <dbReference type="Proteomes" id="UP000318055"/>
    </source>
</evidence>
<proteinExistence type="inferred from homology"/>
<reference evidence="11 12" key="1">
    <citation type="submission" date="2019-07" db="EMBL/GenBank/DDBJ databases">
        <title>Sphingomonas alkalisoli sp. nov., isolated from rhizosphere soil of Suaedae salsa.</title>
        <authorList>
            <person name="Zhang H."/>
            <person name="Xu L."/>
            <person name="Zhang J.-X."/>
            <person name="Sun J.-Q."/>
        </authorList>
    </citation>
    <scope>NUCLEOTIDE SEQUENCE [LARGE SCALE GENOMIC DNA]</scope>
    <source>
        <strain evidence="11 12">XS-10</strain>
    </source>
</reference>
<dbReference type="GO" id="GO:0009425">
    <property type="term" value="C:bacterial-type flagellum basal body"/>
    <property type="evidence" value="ECO:0007669"/>
    <property type="project" value="UniProtKB-SubCell"/>
</dbReference>
<evidence type="ECO:0000256" key="9">
    <source>
        <dbReference type="NCBIfam" id="TIGR01400"/>
    </source>
</evidence>
<feature type="transmembrane region" description="Helical" evidence="10">
    <location>
        <begin position="221"/>
        <end position="244"/>
    </location>
</feature>
<evidence type="ECO:0000256" key="8">
    <source>
        <dbReference type="ARBA" id="ARBA00023143"/>
    </source>
</evidence>
<evidence type="ECO:0000256" key="6">
    <source>
        <dbReference type="ARBA" id="ARBA00022989"/>
    </source>
</evidence>
<feature type="transmembrane region" description="Helical" evidence="10">
    <location>
        <begin position="67"/>
        <end position="86"/>
    </location>
</feature>
<dbReference type="PANTHER" id="PTHR30065">
    <property type="entry name" value="FLAGELLAR BIOSYNTHETIC PROTEIN FLIR"/>
    <property type="match status" value="1"/>
</dbReference>
<keyword evidence="8 10" id="KW-0975">Bacterial flagellum</keyword>
<feature type="transmembrane region" description="Helical" evidence="10">
    <location>
        <begin position="125"/>
        <end position="146"/>
    </location>
</feature>
<dbReference type="GO" id="GO:0005886">
    <property type="term" value="C:plasma membrane"/>
    <property type="evidence" value="ECO:0007669"/>
    <property type="project" value="UniProtKB-SubCell"/>
</dbReference>
<dbReference type="Proteomes" id="UP000318055">
    <property type="component" value="Chromosome"/>
</dbReference>
<evidence type="ECO:0000256" key="2">
    <source>
        <dbReference type="ARBA" id="ARBA00009772"/>
    </source>
</evidence>
<feature type="transmembrane region" description="Helical" evidence="10">
    <location>
        <begin position="93"/>
        <end position="113"/>
    </location>
</feature>
<dbReference type="NCBIfam" id="TIGR01400">
    <property type="entry name" value="fliR"/>
    <property type="match status" value="1"/>
</dbReference>
<keyword evidence="4 10" id="KW-1003">Cell membrane</keyword>
<keyword evidence="11" id="KW-0966">Cell projection</keyword>
<evidence type="ECO:0000256" key="10">
    <source>
        <dbReference type="RuleBase" id="RU362071"/>
    </source>
</evidence>
<evidence type="ECO:0000313" key="11">
    <source>
        <dbReference type="EMBL" id="QDX25791.1"/>
    </source>
</evidence>
<keyword evidence="11" id="KW-0969">Cilium</keyword>
<organism evidence="11 12">
    <name type="scientific">Sphingomonas suaedae</name>
    <dbReference type="NCBI Taxonomy" id="2599297"/>
    <lineage>
        <taxon>Bacteria</taxon>
        <taxon>Pseudomonadati</taxon>
        <taxon>Pseudomonadota</taxon>
        <taxon>Alphaproteobacteria</taxon>
        <taxon>Sphingomonadales</taxon>
        <taxon>Sphingomonadaceae</taxon>
        <taxon>Sphingomonas</taxon>
    </lineage>
</organism>
<keyword evidence="6 10" id="KW-1133">Transmembrane helix</keyword>
<keyword evidence="12" id="KW-1185">Reference proteome</keyword>
<keyword evidence="5 10" id="KW-0812">Transmembrane</keyword>
<evidence type="ECO:0000256" key="1">
    <source>
        <dbReference type="ARBA" id="ARBA00002578"/>
    </source>
</evidence>
<evidence type="ECO:0000256" key="7">
    <source>
        <dbReference type="ARBA" id="ARBA00023136"/>
    </source>
</evidence>
<feature type="transmembrane region" description="Helical" evidence="10">
    <location>
        <begin position="6"/>
        <end position="28"/>
    </location>
</feature>
<comment type="similarity">
    <text evidence="2 10">Belongs to the FliR/MopE/SpaR family.</text>
</comment>
<name>A0A518REC4_9SPHN</name>
<keyword evidence="7 10" id="KW-0472">Membrane</keyword>
<dbReference type="InterPro" id="IPR006303">
    <property type="entry name" value="FliR"/>
</dbReference>
<dbReference type="RefSeq" id="WP_145846005.1">
    <property type="nucleotide sequence ID" value="NZ_CP042239.1"/>
</dbReference>
<dbReference type="InterPro" id="IPR002010">
    <property type="entry name" value="T3SS_IM_R"/>
</dbReference>
<accession>A0A518REC4</accession>
<dbReference type="EMBL" id="CP042239">
    <property type="protein sequence ID" value="QDX25791.1"/>
    <property type="molecule type" value="Genomic_DNA"/>
</dbReference>
<dbReference type="Pfam" id="PF01311">
    <property type="entry name" value="Bac_export_1"/>
    <property type="match status" value="1"/>
</dbReference>
<dbReference type="PANTHER" id="PTHR30065:SF8">
    <property type="entry name" value="FLAGELLAR BIOSYNTHETIC PROTEIN FLIR"/>
    <property type="match status" value="1"/>
</dbReference>
<feature type="transmembrane region" description="Helical" evidence="10">
    <location>
        <begin position="40"/>
        <end position="61"/>
    </location>
</feature>
<protein>
    <recommendedName>
        <fullName evidence="3 9">Flagellar biosynthetic protein FliR</fullName>
    </recommendedName>
</protein>
<feature type="transmembrane region" description="Helical" evidence="10">
    <location>
        <begin position="189"/>
        <end position="215"/>
    </location>
</feature>
<keyword evidence="11" id="KW-0282">Flagellum</keyword>
<gene>
    <name evidence="11" type="primary">fliR</name>
    <name evidence="11" type="ORF">FPZ54_06995</name>
</gene>
<evidence type="ECO:0000256" key="3">
    <source>
        <dbReference type="ARBA" id="ARBA00021717"/>
    </source>
</evidence>
<dbReference type="GO" id="GO:0006605">
    <property type="term" value="P:protein targeting"/>
    <property type="evidence" value="ECO:0007669"/>
    <property type="project" value="UniProtKB-UniRule"/>
</dbReference>
<dbReference type="GO" id="GO:0044780">
    <property type="term" value="P:bacterial-type flagellum assembly"/>
    <property type="evidence" value="ECO:0007669"/>
    <property type="project" value="UniProtKB-UniRule"/>
</dbReference>
<comment type="function">
    <text evidence="1 10">Role in flagellar biosynthesis.</text>
</comment>
<evidence type="ECO:0000256" key="4">
    <source>
        <dbReference type="ARBA" id="ARBA00022475"/>
    </source>
</evidence>
<comment type="subcellular location">
    <subcellularLocation>
        <location evidence="10">Cell membrane</location>
        <topology evidence="10">Multi-pass membrane protein</topology>
    </subcellularLocation>
    <subcellularLocation>
        <location evidence="10">Bacterial flagellum basal body</location>
    </subcellularLocation>
</comment>
<dbReference type="KEGG" id="ssua:FPZ54_06995"/>
<sequence length="252" mass="26159">MIADLPLHATAFLILFARAGAVVMLLPVFSEDAIPAQIRLFAAMGMTLGLWGFLSPTVAPFAQAKDLALAAILVPEIVVGLALGLIMRMMYQAISIAGSLISLQIGLTSAVIFDPGQSGHAPILSRFVGVAAAVVCFAMAVHHLWIGAIIKSYRLFPVGVFPNTADFADLAVRVAGNSLALGVSLAAPLLVYGIVFNVVLGLVARVAPALQVFFIAQPLNLLLGVTITAATLGAVLIAFANSLAGWMNAGWS</sequence>
<evidence type="ECO:0000256" key="5">
    <source>
        <dbReference type="ARBA" id="ARBA00022692"/>
    </source>
</evidence>
<dbReference type="OrthoDB" id="9779817at2"/>
<dbReference type="PRINTS" id="PR00953">
    <property type="entry name" value="TYPE3IMRPROT"/>
</dbReference>